<organism evidence="2 3">
    <name type="scientific">Coniochaeta ligniaria NRRL 30616</name>
    <dbReference type="NCBI Taxonomy" id="1408157"/>
    <lineage>
        <taxon>Eukaryota</taxon>
        <taxon>Fungi</taxon>
        <taxon>Dikarya</taxon>
        <taxon>Ascomycota</taxon>
        <taxon>Pezizomycotina</taxon>
        <taxon>Sordariomycetes</taxon>
        <taxon>Sordariomycetidae</taxon>
        <taxon>Coniochaetales</taxon>
        <taxon>Coniochaetaceae</taxon>
        <taxon>Coniochaeta</taxon>
    </lineage>
</organism>
<reference evidence="2 3" key="1">
    <citation type="submission" date="2016-10" db="EMBL/GenBank/DDBJ databases">
        <title>Draft genome sequence of Coniochaeta ligniaria NRRL30616, a lignocellulolytic fungus for bioabatement of inhibitors in plant biomass hydrolysates.</title>
        <authorList>
            <consortium name="DOE Joint Genome Institute"/>
            <person name="Jimenez D.J."/>
            <person name="Hector R.E."/>
            <person name="Riley R."/>
            <person name="Sun H."/>
            <person name="Grigoriev I.V."/>
            <person name="Van Elsas J.D."/>
            <person name="Nichols N.N."/>
        </authorList>
    </citation>
    <scope>NUCLEOTIDE SEQUENCE [LARGE SCALE GENOMIC DNA]</scope>
    <source>
        <strain evidence="2 3">NRRL 30616</strain>
    </source>
</reference>
<feature type="compositionally biased region" description="Basic residues" evidence="1">
    <location>
        <begin position="111"/>
        <end position="121"/>
    </location>
</feature>
<dbReference type="InterPro" id="IPR016181">
    <property type="entry name" value="Acyl_CoA_acyltransferase"/>
</dbReference>
<feature type="compositionally biased region" description="Low complexity" evidence="1">
    <location>
        <begin position="90"/>
        <end position="101"/>
    </location>
</feature>
<dbReference type="SUPFAM" id="SSF55729">
    <property type="entry name" value="Acyl-CoA N-acyltransferases (Nat)"/>
    <property type="match status" value="1"/>
</dbReference>
<dbReference type="Gene3D" id="3.40.630.30">
    <property type="match status" value="1"/>
</dbReference>
<evidence type="ECO:0000313" key="2">
    <source>
        <dbReference type="EMBL" id="OIW33017.1"/>
    </source>
</evidence>
<feature type="region of interest" description="Disordered" evidence="1">
    <location>
        <begin position="308"/>
        <end position="349"/>
    </location>
</feature>
<gene>
    <name evidence="2" type="ORF">CONLIGDRAFT_711004</name>
</gene>
<dbReference type="AlphaFoldDB" id="A0A1J7JI37"/>
<keyword evidence="3" id="KW-1185">Reference proteome</keyword>
<feature type="compositionally biased region" description="Polar residues" evidence="1">
    <location>
        <begin position="335"/>
        <end position="344"/>
    </location>
</feature>
<accession>A0A1J7JI37</accession>
<feature type="compositionally biased region" description="Basic and acidic residues" evidence="1">
    <location>
        <begin position="55"/>
        <end position="68"/>
    </location>
</feature>
<dbReference type="OrthoDB" id="2129362at2759"/>
<sequence>MAQPQPVIIYNHNKPEKWWSEPAEVQQPHKDSGRDDRWKGKGRAQPDSDDSDEAPEPHTESHERRELRVMNPGPRDVDNQRRKSRDPFQSDDYPSSSPQDQHPAKAEPLRMHRNVAKKGKRFQSDTDSESVAPAPMRSPDLSAMKIPRPNHKYVASVRSIVSVLSLDEDDNARRDTYPEQSLVKHGDLRSKIGEEHGLYMSADGKLIDTNIWQEKARQPETVFVNPAANREWIEDYVENRVDYNVRATFLYEEDSAVHCHSDVNTFSGKLLKPTQYDYTVPDYIKSVAMDRQMNCSANLFCQIRAGKGNKGNGRSNNSVGPPPPPPPGWVETPAPVSTTASPEATVQKPGQIVVRARADSDTNPFAPRIPCHLRPAKMEHMPGVQSIYNWEVLHGLQATDTEPLSLADWQGILHKSHEEKLPFIVVIGGPYQYQVRDKSYEGTTEQSAQLPITGKVLAFGFLTIRQPGLTGSFNGTSRMSAKAHVFVHPAYRRQKLGHVCFDKLLSTVSTRYSTKLGYDFINVTDNPTYKYPWQHDRKLYSIFVEYLVPRTRADINSRFEPDEKDLKLFAKALKDRYGFWNVGTLQAAHRSRVTYEPAPIWLDLVMFEHMCQEGLGFTRTL</sequence>
<dbReference type="InParanoid" id="A0A1J7JI37"/>
<feature type="compositionally biased region" description="Basic and acidic residues" evidence="1">
    <location>
        <begin position="27"/>
        <end position="39"/>
    </location>
</feature>
<dbReference type="EMBL" id="KV875094">
    <property type="protein sequence ID" value="OIW33017.1"/>
    <property type="molecule type" value="Genomic_DNA"/>
</dbReference>
<name>A0A1J7JI37_9PEZI</name>
<feature type="region of interest" description="Disordered" evidence="1">
    <location>
        <begin position="1"/>
        <end position="145"/>
    </location>
</feature>
<evidence type="ECO:0000313" key="3">
    <source>
        <dbReference type="Proteomes" id="UP000182658"/>
    </source>
</evidence>
<evidence type="ECO:0008006" key="4">
    <source>
        <dbReference type="Google" id="ProtNLM"/>
    </source>
</evidence>
<proteinExistence type="predicted"/>
<evidence type="ECO:0000256" key="1">
    <source>
        <dbReference type="SAM" id="MobiDB-lite"/>
    </source>
</evidence>
<feature type="compositionally biased region" description="Basic and acidic residues" evidence="1">
    <location>
        <begin position="75"/>
        <end position="88"/>
    </location>
</feature>
<dbReference type="Proteomes" id="UP000182658">
    <property type="component" value="Unassembled WGS sequence"/>
</dbReference>
<protein>
    <recommendedName>
        <fullName evidence="4">N-acetyltransferase domain-containing protein</fullName>
    </recommendedName>
</protein>